<comment type="similarity">
    <text evidence="1">Belongs to the peptidase A24 family.</text>
</comment>
<evidence type="ECO:0000313" key="4">
    <source>
        <dbReference type="EMBL" id="POR49351.1"/>
    </source>
</evidence>
<dbReference type="GO" id="GO:0004190">
    <property type="term" value="F:aspartic-type endopeptidase activity"/>
    <property type="evidence" value="ECO:0007669"/>
    <property type="project" value="InterPro"/>
</dbReference>
<dbReference type="Proteomes" id="UP000237381">
    <property type="component" value="Unassembled WGS sequence"/>
</dbReference>
<evidence type="ECO:0000259" key="3">
    <source>
        <dbReference type="Pfam" id="PF01478"/>
    </source>
</evidence>
<feature type="transmembrane region" description="Helical" evidence="2">
    <location>
        <begin position="100"/>
        <end position="121"/>
    </location>
</feature>
<keyword evidence="2" id="KW-0812">Transmembrane</keyword>
<feature type="domain" description="Prepilin type IV endopeptidase peptidase" evidence="3">
    <location>
        <begin position="9"/>
        <end position="112"/>
    </location>
</feature>
<dbReference type="AlphaFoldDB" id="A0A2S4M3R6"/>
<dbReference type="GO" id="GO:0006465">
    <property type="term" value="P:signal peptide processing"/>
    <property type="evidence" value="ECO:0007669"/>
    <property type="project" value="TreeGrafter"/>
</dbReference>
<organism evidence="4 5">
    <name type="scientific">Paraburkholderia eburnea</name>
    <dbReference type="NCBI Taxonomy" id="1189126"/>
    <lineage>
        <taxon>Bacteria</taxon>
        <taxon>Pseudomonadati</taxon>
        <taxon>Pseudomonadota</taxon>
        <taxon>Betaproteobacteria</taxon>
        <taxon>Burkholderiales</taxon>
        <taxon>Burkholderiaceae</taxon>
        <taxon>Paraburkholderia</taxon>
    </lineage>
</organism>
<dbReference type="PANTHER" id="PTHR30487:SF0">
    <property type="entry name" value="PREPILIN LEADER PEPTIDASE_N-METHYLTRANSFERASE-RELATED"/>
    <property type="match status" value="1"/>
</dbReference>
<comment type="caution">
    <text evidence="4">The sequence shown here is derived from an EMBL/GenBank/DDBJ whole genome shotgun (WGS) entry which is preliminary data.</text>
</comment>
<reference evidence="4 5" key="1">
    <citation type="submission" date="2018-01" db="EMBL/GenBank/DDBJ databases">
        <title>Genomic Encyclopedia of Type Strains, Phase III (KMG-III): the genomes of soil and plant-associated and newly described type strains.</title>
        <authorList>
            <person name="Whitman W."/>
        </authorList>
    </citation>
    <scope>NUCLEOTIDE SEQUENCE [LARGE SCALE GENOMIC DNA]</scope>
    <source>
        <strain evidence="4 5">JCM 18070</strain>
    </source>
</reference>
<dbReference type="InterPro" id="IPR000045">
    <property type="entry name" value="Prepilin_IV_endopep_pep"/>
</dbReference>
<feature type="transmembrane region" description="Helical" evidence="2">
    <location>
        <begin position="57"/>
        <end position="80"/>
    </location>
</feature>
<protein>
    <submittedName>
        <fullName evidence="4">Prepilin peptidase CpaA</fullName>
    </submittedName>
</protein>
<dbReference type="EMBL" id="PQGA01000011">
    <property type="protein sequence ID" value="POR49351.1"/>
    <property type="molecule type" value="Genomic_DNA"/>
</dbReference>
<dbReference type="Gene3D" id="1.20.120.1220">
    <property type="match status" value="1"/>
</dbReference>
<keyword evidence="5" id="KW-1185">Reference proteome</keyword>
<dbReference type="OrthoDB" id="8942754at2"/>
<dbReference type="InterPro" id="IPR050882">
    <property type="entry name" value="Prepilin_peptidase/N-MTase"/>
</dbReference>
<keyword evidence="2" id="KW-0472">Membrane</keyword>
<evidence type="ECO:0000256" key="1">
    <source>
        <dbReference type="ARBA" id="ARBA00005801"/>
    </source>
</evidence>
<feature type="transmembrane region" description="Helical" evidence="2">
    <location>
        <begin position="142"/>
        <end position="160"/>
    </location>
</feature>
<gene>
    <name evidence="4" type="ORF">B0G62_11115</name>
</gene>
<dbReference type="PANTHER" id="PTHR30487">
    <property type="entry name" value="TYPE 4 PREPILIN-LIKE PROTEINS LEADER PEPTIDE-PROCESSING ENZYME"/>
    <property type="match status" value="1"/>
</dbReference>
<keyword evidence="2" id="KW-1133">Transmembrane helix</keyword>
<proteinExistence type="inferred from homology"/>
<evidence type="ECO:0000256" key="2">
    <source>
        <dbReference type="SAM" id="Phobius"/>
    </source>
</evidence>
<sequence>MTTLISSLALAAWAVAIAVCDCRSRRVPNTLVGAGLCAALVASLMHAGPAHLGIVQALAAAAVGLAALMPFFVLGVMGAGDVKVFAVLGAWCGMQPLLDLWIVASIAALLHSLVGLIAIRIRSHEWVGRRTNSGGIVTGGRSGTPYAACLTMPALVWLAFQMMPGGPQ</sequence>
<dbReference type="Pfam" id="PF01478">
    <property type="entry name" value="Peptidase_A24"/>
    <property type="match status" value="1"/>
</dbReference>
<dbReference type="GO" id="GO:0005886">
    <property type="term" value="C:plasma membrane"/>
    <property type="evidence" value="ECO:0007669"/>
    <property type="project" value="TreeGrafter"/>
</dbReference>
<feature type="transmembrane region" description="Helical" evidence="2">
    <location>
        <begin position="28"/>
        <end position="45"/>
    </location>
</feature>
<name>A0A2S4M3R6_9BURK</name>
<evidence type="ECO:0000313" key="5">
    <source>
        <dbReference type="Proteomes" id="UP000237381"/>
    </source>
</evidence>
<accession>A0A2S4M3R6</accession>
<dbReference type="RefSeq" id="WP_103705832.1">
    <property type="nucleotide sequence ID" value="NZ_PQGA01000011.1"/>
</dbReference>